<dbReference type="PANTHER" id="PTHR30525:SF0">
    <property type="entry name" value="1-DEOXY-D-XYLULOSE 5-PHOSPHATE REDUCTOISOMERASE, CHLOROPLASTIC"/>
    <property type="match status" value="1"/>
</dbReference>
<evidence type="ECO:0000256" key="1">
    <source>
        <dbReference type="ARBA" id="ARBA00005094"/>
    </source>
</evidence>
<evidence type="ECO:0000259" key="10">
    <source>
        <dbReference type="Pfam" id="PF02670"/>
    </source>
</evidence>
<dbReference type="SUPFAM" id="SSF69055">
    <property type="entry name" value="1-deoxy-D-xylulose-5-phosphate reductoisomerase, C-terminal domain"/>
    <property type="match status" value="1"/>
</dbReference>
<comment type="caution">
    <text evidence="9">Lacks conserved residue(s) required for the propagation of feature annotation.</text>
</comment>
<proteinExistence type="inferred from homology"/>
<dbReference type="GO" id="GO:0030145">
    <property type="term" value="F:manganese ion binding"/>
    <property type="evidence" value="ECO:0007669"/>
    <property type="project" value="TreeGrafter"/>
</dbReference>
<gene>
    <name evidence="9 13" type="primary">dxr</name>
    <name evidence="13" type="ORF">NLO413_0292</name>
</gene>
<evidence type="ECO:0000259" key="12">
    <source>
        <dbReference type="Pfam" id="PF13288"/>
    </source>
</evidence>
<keyword evidence="14" id="KW-1185">Reference proteome</keyword>
<feature type="binding site" evidence="9">
    <location>
        <position position="149"/>
    </location>
    <ligand>
        <name>1-deoxy-D-xylulose 5-phosphate</name>
        <dbReference type="ChEBI" id="CHEBI:57792"/>
    </ligand>
</feature>
<dbReference type="InterPro" id="IPR013644">
    <property type="entry name" value="DXP_reductoisomerase_C"/>
</dbReference>
<dbReference type="GO" id="GO:0070402">
    <property type="term" value="F:NADPH binding"/>
    <property type="evidence" value="ECO:0007669"/>
    <property type="project" value="InterPro"/>
</dbReference>
<keyword evidence="7 9" id="KW-0414">Isoprene biosynthesis</keyword>
<feature type="binding site" evidence="9">
    <location>
        <position position="172"/>
    </location>
    <ligand>
        <name>1-deoxy-D-xylulose 5-phosphate</name>
        <dbReference type="ChEBI" id="CHEBI:57792"/>
    </ligand>
</feature>
<feature type="binding site" evidence="9">
    <location>
        <position position="10"/>
    </location>
    <ligand>
        <name>NADPH</name>
        <dbReference type="ChEBI" id="CHEBI:57783"/>
    </ligand>
</feature>
<feature type="binding site" evidence="9">
    <location>
        <position position="150"/>
    </location>
    <ligand>
        <name>Mn(2+)</name>
        <dbReference type="ChEBI" id="CHEBI:29035"/>
    </ligand>
</feature>
<evidence type="ECO:0000259" key="11">
    <source>
        <dbReference type="Pfam" id="PF08436"/>
    </source>
</evidence>
<dbReference type="PIRSF" id="PIRSF006205">
    <property type="entry name" value="Dxp_reductismrs"/>
    <property type="match status" value="1"/>
</dbReference>
<dbReference type="Proteomes" id="UP000033562">
    <property type="component" value="Unassembled WGS sequence"/>
</dbReference>
<dbReference type="PANTHER" id="PTHR30525">
    <property type="entry name" value="1-DEOXY-D-XYLULOSE 5-PHOSPHATE REDUCTOISOMERASE"/>
    <property type="match status" value="1"/>
</dbReference>
<accession>A0A0F3NMB5</accession>
<dbReference type="Gene3D" id="1.10.1740.10">
    <property type="match status" value="1"/>
</dbReference>
<keyword evidence="5 9" id="KW-0560">Oxidoreductase</keyword>
<sequence length="387" mass="42863">MKKVSIFGSTGVIGQKAVQILFDNPNDFTVEVLTSRKNVQLLALQARLINAKKVVIVDTNLYKELKDLLSGTSIQIEAGEQGLEMASSLNVDCAIVAIVGIAALCSVMNLIKFGVNTIALANKESIVCGGQLLLNEAKRQNINILPIDSEHNAIFQILHNKNYIDKVTLTASGGPFLFLNYDEMKNITPKDTLHHPTWKMGKKISVDSATMVNKSLEVIEAYYLFSLNPCKIDVIIHPEAIIHGMISYVDGSSVGLMSVPDMNIPILYTLYWPERKFYSKKLNLASQGKLTFIKPNIQQFPALKLGFDVLKSSNYHANSIIINAANEIAVNAFLNFKIGFLDIVDVIYKTLDKISYGSVNSLSSIIECDLFSRRVVENIINNFNKLS</sequence>
<dbReference type="PATRIC" id="fig|1359163.3.peg.283"/>
<feature type="binding site" evidence="9">
    <location>
        <position position="150"/>
    </location>
    <ligand>
        <name>1-deoxy-D-xylulose 5-phosphate</name>
        <dbReference type="ChEBI" id="CHEBI:57792"/>
    </ligand>
</feature>
<reference evidence="13 14" key="1">
    <citation type="submission" date="2015-02" db="EMBL/GenBank/DDBJ databases">
        <title>Genome Sequencing of Rickettsiales.</title>
        <authorList>
            <person name="Daugherty S.C."/>
            <person name="Su Q."/>
            <person name="Abolude K."/>
            <person name="Beier-Sexton M."/>
            <person name="Carlyon J.A."/>
            <person name="Carter R."/>
            <person name="Day N.P."/>
            <person name="Dumler S.J."/>
            <person name="Dyachenko V."/>
            <person name="Godinez A."/>
            <person name="Kurtti T.J."/>
            <person name="Lichay M."/>
            <person name="Mullins K.E."/>
            <person name="Ott S."/>
            <person name="Pappas-Brown V."/>
            <person name="Paris D.H."/>
            <person name="Patel P."/>
            <person name="Richards A.L."/>
            <person name="Sadzewicz L."/>
            <person name="Sears K."/>
            <person name="Seidman D."/>
            <person name="Sengamalay N."/>
            <person name="Stenos J."/>
            <person name="Tallon L.J."/>
            <person name="Vincent G."/>
            <person name="Fraser C.M."/>
            <person name="Munderloh U."/>
            <person name="Dunning-Hotopp J.C."/>
        </authorList>
    </citation>
    <scope>NUCLEOTIDE SEQUENCE [LARGE SCALE GENOMIC DNA]</scope>
    <source>
        <strain evidence="13 14">RAC413</strain>
    </source>
</reference>
<keyword evidence="9" id="KW-0460">Magnesium</keyword>
<evidence type="ECO:0000256" key="4">
    <source>
        <dbReference type="ARBA" id="ARBA00022857"/>
    </source>
</evidence>
<feature type="binding site" evidence="9">
    <location>
        <position position="11"/>
    </location>
    <ligand>
        <name>NADPH</name>
        <dbReference type="ChEBI" id="CHEBI:57783"/>
    </ligand>
</feature>
<dbReference type="GO" id="GO:0051484">
    <property type="term" value="P:isopentenyl diphosphate biosynthetic process, methylerythritol 4-phosphate pathway involved in terpenoid biosynthetic process"/>
    <property type="evidence" value="ECO:0007669"/>
    <property type="project" value="TreeGrafter"/>
</dbReference>
<dbReference type="Pfam" id="PF08436">
    <property type="entry name" value="DXP_redisom_C"/>
    <property type="match status" value="1"/>
</dbReference>
<dbReference type="NCBIfam" id="TIGR00243">
    <property type="entry name" value="Dxr"/>
    <property type="match status" value="1"/>
</dbReference>
<feature type="binding site" evidence="9">
    <location>
        <position position="213"/>
    </location>
    <ligand>
        <name>1-deoxy-D-xylulose 5-phosphate</name>
        <dbReference type="ChEBI" id="CHEBI:57792"/>
    </ligand>
</feature>
<dbReference type="HAMAP" id="MF_00183">
    <property type="entry name" value="DXP_reductoisom"/>
    <property type="match status" value="1"/>
</dbReference>
<keyword evidence="13" id="KW-0413">Isomerase</keyword>
<feature type="domain" description="1-deoxy-D-xylulose 5-phosphate reductoisomerase C-terminal" evidence="11">
    <location>
        <begin position="144"/>
        <end position="225"/>
    </location>
</feature>
<evidence type="ECO:0000256" key="3">
    <source>
        <dbReference type="ARBA" id="ARBA00022723"/>
    </source>
</evidence>
<feature type="binding site" evidence="9">
    <location>
        <position position="13"/>
    </location>
    <ligand>
        <name>NADPH</name>
        <dbReference type="ChEBI" id="CHEBI:57783"/>
    </ligand>
</feature>
<dbReference type="UniPathway" id="UPA00056">
    <property type="reaction ID" value="UER00092"/>
</dbReference>
<comment type="cofactor">
    <cofactor evidence="9">
        <name>Mg(2+)</name>
        <dbReference type="ChEBI" id="CHEBI:18420"/>
    </cofactor>
    <cofactor evidence="9">
        <name>Mn(2+)</name>
        <dbReference type="ChEBI" id="CHEBI:29035"/>
    </cofactor>
</comment>
<dbReference type="SUPFAM" id="SSF55347">
    <property type="entry name" value="Glyceraldehyde-3-phosphate dehydrogenase-like, C-terminal domain"/>
    <property type="match status" value="1"/>
</dbReference>
<dbReference type="Pfam" id="PF02670">
    <property type="entry name" value="DXP_reductoisom"/>
    <property type="match status" value="1"/>
</dbReference>
<keyword evidence="6 9" id="KW-0464">Manganese</keyword>
<dbReference type="InterPro" id="IPR013512">
    <property type="entry name" value="DXP_reductoisomerase_N"/>
</dbReference>
<dbReference type="GO" id="GO:0030604">
    <property type="term" value="F:1-deoxy-D-xylulose-5-phosphate reductoisomerase activity"/>
    <property type="evidence" value="ECO:0007669"/>
    <property type="project" value="UniProtKB-UniRule"/>
</dbReference>
<feature type="binding site" evidence="9">
    <location>
        <position position="201"/>
    </location>
    <ligand>
        <name>NADPH</name>
        <dbReference type="ChEBI" id="CHEBI:57783"/>
    </ligand>
</feature>
<comment type="pathway">
    <text evidence="1 9">Isoprenoid biosynthesis; isopentenyl diphosphate biosynthesis via DXP pathway; isopentenyl diphosphate from 1-deoxy-D-xylulose 5-phosphate: step 1/6.</text>
</comment>
<feature type="domain" description="1-deoxy-D-xylulose 5-phosphate reductoisomerase N-terminal" evidence="10">
    <location>
        <begin position="4"/>
        <end position="130"/>
    </location>
</feature>
<dbReference type="InterPro" id="IPR036291">
    <property type="entry name" value="NAD(P)-bd_dom_sf"/>
</dbReference>
<feature type="binding site" evidence="9">
    <location>
        <position position="124"/>
    </location>
    <ligand>
        <name>NADPH</name>
        <dbReference type="ChEBI" id="CHEBI:57783"/>
    </ligand>
</feature>
<evidence type="ECO:0000313" key="13">
    <source>
        <dbReference type="EMBL" id="KJV68921.1"/>
    </source>
</evidence>
<dbReference type="InterPro" id="IPR026877">
    <property type="entry name" value="DXPR_C"/>
</dbReference>
<name>A0A0F3NMB5_9RICK</name>
<organism evidence="13 14">
    <name type="scientific">Candidatus Neoehrlichia procyonis str. RAC413</name>
    <dbReference type="NCBI Taxonomy" id="1359163"/>
    <lineage>
        <taxon>Bacteria</taxon>
        <taxon>Pseudomonadati</taxon>
        <taxon>Pseudomonadota</taxon>
        <taxon>Alphaproteobacteria</taxon>
        <taxon>Rickettsiales</taxon>
        <taxon>Anaplasmataceae</taxon>
        <taxon>Candidatus Neoehrlichia</taxon>
    </lineage>
</organism>
<dbReference type="OrthoDB" id="9806546at2"/>
<feature type="binding site" evidence="9">
    <location>
        <position position="148"/>
    </location>
    <ligand>
        <name>Mn(2+)</name>
        <dbReference type="ChEBI" id="CHEBI:29035"/>
    </ligand>
</feature>
<dbReference type="InterPro" id="IPR003821">
    <property type="entry name" value="DXP_reductoisomerase"/>
</dbReference>
<dbReference type="Pfam" id="PF13288">
    <property type="entry name" value="DXPR_C"/>
    <property type="match status" value="1"/>
</dbReference>
<feature type="binding site" evidence="9">
    <location>
        <position position="123"/>
    </location>
    <ligand>
        <name>1-deoxy-D-xylulose 5-phosphate</name>
        <dbReference type="ChEBI" id="CHEBI:57792"/>
    </ligand>
</feature>
<dbReference type="InterPro" id="IPR036169">
    <property type="entry name" value="DXPR_C_sf"/>
</dbReference>
<keyword evidence="4 9" id="KW-0521">NADP</keyword>
<feature type="binding site" evidence="9">
    <location>
        <position position="122"/>
    </location>
    <ligand>
        <name>NADPH</name>
        <dbReference type="ChEBI" id="CHEBI:57783"/>
    </ligand>
</feature>
<dbReference type="AlphaFoldDB" id="A0A0F3NMB5"/>
<keyword evidence="3 9" id="KW-0479">Metal-binding</keyword>
<comment type="caution">
    <text evidence="13">The sequence shown here is derived from an EMBL/GenBank/DDBJ whole genome shotgun (WGS) entry which is preliminary data.</text>
</comment>
<evidence type="ECO:0000256" key="7">
    <source>
        <dbReference type="ARBA" id="ARBA00023229"/>
    </source>
</evidence>
<feature type="binding site" evidence="9">
    <location>
        <position position="214"/>
    </location>
    <ligand>
        <name>1-deoxy-D-xylulose 5-phosphate</name>
        <dbReference type="ChEBI" id="CHEBI:57792"/>
    </ligand>
</feature>
<feature type="binding site" evidence="9">
    <location>
        <position position="195"/>
    </location>
    <ligand>
        <name>1-deoxy-D-xylulose 5-phosphate</name>
        <dbReference type="ChEBI" id="CHEBI:57792"/>
    </ligand>
</feature>
<feature type="binding site" evidence="9">
    <location>
        <position position="208"/>
    </location>
    <ligand>
        <name>1-deoxy-D-xylulose 5-phosphate</name>
        <dbReference type="ChEBI" id="CHEBI:57792"/>
    </ligand>
</feature>
<dbReference type="SUPFAM" id="SSF51735">
    <property type="entry name" value="NAD(P)-binding Rossmann-fold domains"/>
    <property type="match status" value="1"/>
</dbReference>
<evidence type="ECO:0000256" key="8">
    <source>
        <dbReference type="ARBA" id="ARBA00048543"/>
    </source>
</evidence>
<protein>
    <recommendedName>
        <fullName evidence="9">1-deoxy-D-xylulose 5-phosphate reductoisomerase</fullName>
        <shortName evidence="9">DXP reductoisomerase</shortName>
        <ecNumber evidence="9">1.1.1.267</ecNumber>
    </recommendedName>
    <alternativeName>
        <fullName evidence="9">1-deoxyxylulose-5-phosphate reductoisomerase</fullName>
    </alternativeName>
    <alternativeName>
        <fullName evidence="9">2-C-methyl-D-erythritol 4-phosphate synthase</fullName>
    </alternativeName>
</protein>
<comment type="function">
    <text evidence="9">Catalyzes the NADPH-dependent rearrangement and reduction of 1-deoxy-D-xylulose-5-phosphate (DXP) to 2-C-methyl-D-erythritol 4-phosphate (MEP).</text>
</comment>
<dbReference type="GO" id="GO:0016853">
    <property type="term" value="F:isomerase activity"/>
    <property type="evidence" value="ECO:0007669"/>
    <property type="project" value="UniProtKB-KW"/>
</dbReference>
<feature type="binding site" evidence="9">
    <location>
        <position position="217"/>
    </location>
    <ligand>
        <name>Mn(2+)</name>
        <dbReference type="ChEBI" id="CHEBI:29035"/>
    </ligand>
</feature>
<feature type="binding site" evidence="9">
    <location>
        <position position="217"/>
    </location>
    <ligand>
        <name>1-deoxy-D-xylulose 5-phosphate</name>
        <dbReference type="ChEBI" id="CHEBI:57792"/>
    </ligand>
</feature>
<evidence type="ECO:0000256" key="6">
    <source>
        <dbReference type="ARBA" id="ARBA00023211"/>
    </source>
</evidence>
<feature type="binding site" evidence="9">
    <location>
        <position position="37"/>
    </location>
    <ligand>
        <name>NADPH</name>
        <dbReference type="ChEBI" id="CHEBI:57783"/>
    </ligand>
</feature>
<dbReference type="Gene3D" id="3.40.50.720">
    <property type="entry name" value="NAD(P)-binding Rossmann-like Domain"/>
    <property type="match status" value="1"/>
</dbReference>
<dbReference type="EMBL" id="LANX01000001">
    <property type="protein sequence ID" value="KJV68921.1"/>
    <property type="molecule type" value="Genomic_DNA"/>
</dbReference>
<comment type="similarity">
    <text evidence="2 9">Belongs to the DXR family.</text>
</comment>
<evidence type="ECO:0000256" key="2">
    <source>
        <dbReference type="ARBA" id="ARBA00006825"/>
    </source>
</evidence>
<dbReference type="EC" id="1.1.1.267" evidence="9"/>
<evidence type="ECO:0000256" key="5">
    <source>
        <dbReference type="ARBA" id="ARBA00023002"/>
    </source>
</evidence>
<comment type="catalytic activity">
    <reaction evidence="8">
        <text>2-C-methyl-D-erythritol 4-phosphate + NADP(+) = 1-deoxy-D-xylulose 5-phosphate + NADPH + H(+)</text>
        <dbReference type="Rhea" id="RHEA:13717"/>
        <dbReference type="ChEBI" id="CHEBI:15378"/>
        <dbReference type="ChEBI" id="CHEBI:57783"/>
        <dbReference type="ChEBI" id="CHEBI:57792"/>
        <dbReference type="ChEBI" id="CHEBI:58262"/>
        <dbReference type="ChEBI" id="CHEBI:58349"/>
        <dbReference type="EC" id="1.1.1.267"/>
    </reaction>
    <physiologicalReaction direction="right-to-left" evidence="8">
        <dbReference type="Rhea" id="RHEA:13719"/>
    </physiologicalReaction>
</comment>
<dbReference type="STRING" id="1359163.NLO413_0292"/>
<evidence type="ECO:0000313" key="14">
    <source>
        <dbReference type="Proteomes" id="UP000033562"/>
    </source>
</evidence>
<evidence type="ECO:0000256" key="9">
    <source>
        <dbReference type="HAMAP-Rule" id="MF_00183"/>
    </source>
</evidence>
<dbReference type="RefSeq" id="WP_045808750.1">
    <property type="nucleotide sequence ID" value="NZ_LANX01000001.1"/>
</dbReference>
<feature type="domain" description="DXP reductoisomerase C-terminal" evidence="12">
    <location>
        <begin position="257"/>
        <end position="374"/>
    </location>
</feature>
<feature type="binding site" evidence="9">
    <location>
        <position position="38"/>
    </location>
    <ligand>
        <name>NADPH</name>
        <dbReference type="ChEBI" id="CHEBI:57783"/>
    </ligand>
</feature>